<organism evidence="2">
    <name type="scientific">bioreactor metagenome</name>
    <dbReference type="NCBI Taxonomy" id="1076179"/>
    <lineage>
        <taxon>unclassified sequences</taxon>
        <taxon>metagenomes</taxon>
        <taxon>ecological metagenomes</taxon>
    </lineage>
</organism>
<sequence length="216" mass="23528">MDSNDGNVNDTERFAELFGARLRAERESIGVSQEVFAHTAGVHRKTQGNYEAGERSPDAAYLAAIVGLGVDVTYLVTGKRALPVEQPWPSDAQICSSLIDAIRTELGLYRGYEAEWQELFDLLKADWADFVKGADSSRGIGLHCRSLLSKSPYVEFNVDRLADLLERIEFVAESEGRALSARDKALAVMTLRTEAVSAASPPSLVAVKAVLQRLGA</sequence>
<dbReference type="CDD" id="cd00093">
    <property type="entry name" value="HTH_XRE"/>
    <property type="match status" value="1"/>
</dbReference>
<proteinExistence type="predicted"/>
<dbReference type="EMBL" id="VSSQ01045010">
    <property type="protein sequence ID" value="MPM98883.1"/>
    <property type="molecule type" value="Genomic_DNA"/>
</dbReference>
<dbReference type="AlphaFoldDB" id="A0A645EDP1"/>
<dbReference type="PROSITE" id="PS50943">
    <property type="entry name" value="HTH_CROC1"/>
    <property type="match status" value="1"/>
</dbReference>
<evidence type="ECO:0000313" key="2">
    <source>
        <dbReference type="EMBL" id="MPM98883.1"/>
    </source>
</evidence>
<dbReference type="Pfam" id="PF13560">
    <property type="entry name" value="HTH_31"/>
    <property type="match status" value="1"/>
</dbReference>
<dbReference type="InterPro" id="IPR010982">
    <property type="entry name" value="Lambda_DNA-bd_dom_sf"/>
</dbReference>
<protein>
    <recommendedName>
        <fullName evidence="1">HTH cro/C1-type domain-containing protein</fullName>
    </recommendedName>
</protein>
<dbReference type="SMART" id="SM00530">
    <property type="entry name" value="HTH_XRE"/>
    <property type="match status" value="1"/>
</dbReference>
<accession>A0A645EDP1</accession>
<dbReference type="SUPFAM" id="SSF47413">
    <property type="entry name" value="lambda repressor-like DNA-binding domains"/>
    <property type="match status" value="1"/>
</dbReference>
<name>A0A645EDP1_9ZZZZ</name>
<comment type="caution">
    <text evidence="2">The sequence shown here is derived from an EMBL/GenBank/DDBJ whole genome shotgun (WGS) entry which is preliminary data.</text>
</comment>
<dbReference type="Gene3D" id="1.10.260.40">
    <property type="entry name" value="lambda repressor-like DNA-binding domains"/>
    <property type="match status" value="1"/>
</dbReference>
<gene>
    <name evidence="2" type="ORF">SDC9_146073</name>
</gene>
<dbReference type="InterPro" id="IPR001387">
    <property type="entry name" value="Cro/C1-type_HTH"/>
</dbReference>
<feature type="domain" description="HTH cro/C1-type" evidence="1">
    <location>
        <begin position="22"/>
        <end position="75"/>
    </location>
</feature>
<evidence type="ECO:0000259" key="1">
    <source>
        <dbReference type="PROSITE" id="PS50943"/>
    </source>
</evidence>
<reference evidence="2" key="1">
    <citation type="submission" date="2019-08" db="EMBL/GenBank/DDBJ databases">
        <authorList>
            <person name="Kucharzyk K."/>
            <person name="Murdoch R.W."/>
            <person name="Higgins S."/>
            <person name="Loffler F."/>
        </authorList>
    </citation>
    <scope>NUCLEOTIDE SEQUENCE</scope>
</reference>
<dbReference type="GO" id="GO:0003677">
    <property type="term" value="F:DNA binding"/>
    <property type="evidence" value="ECO:0007669"/>
    <property type="project" value="InterPro"/>
</dbReference>